<keyword evidence="1" id="KW-0812">Transmembrane</keyword>
<evidence type="ECO:0000256" key="1">
    <source>
        <dbReference type="SAM" id="Phobius"/>
    </source>
</evidence>
<keyword evidence="1" id="KW-1133">Transmembrane helix</keyword>
<organism evidence="2 3">
    <name type="scientific">Salinimonas sediminis</name>
    <dbReference type="NCBI Taxonomy" id="2303538"/>
    <lineage>
        <taxon>Bacteria</taxon>
        <taxon>Pseudomonadati</taxon>
        <taxon>Pseudomonadota</taxon>
        <taxon>Gammaproteobacteria</taxon>
        <taxon>Alteromonadales</taxon>
        <taxon>Alteromonadaceae</taxon>
        <taxon>Alteromonas/Salinimonas group</taxon>
        <taxon>Salinimonas</taxon>
    </lineage>
</organism>
<dbReference type="EMBL" id="CP031769">
    <property type="protein sequence ID" value="AXR06129.1"/>
    <property type="molecule type" value="Genomic_DNA"/>
</dbReference>
<evidence type="ECO:0000313" key="2">
    <source>
        <dbReference type="EMBL" id="AXR06129.1"/>
    </source>
</evidence>
<reference evidence="2 3" key="1">
    <citation type="submission" date="2018-08" db="EMBL/GenBank/DDBJ databases">
        <title>Salinimonas sediminis sp. nov., a piezophilic bacterium isolated from a deep-sea sediment sample from the New Britain Trench.</title>
        <authorList>
            <person name="Cao J."/>
        </authorList>
    </citation>
    <scope>NUCLEOTIDE SEQUENCE [LARGE SCALE GENOMIC DNA]</scope>
    <source>
        <strain evidence="2 3">N102</strain>
    </source>
</reference>
<gene>
    <name evidence="2" type="ORF">D0Y50_06980</name>
</gene>
<name>A0A346NKS2_9ALTE</name>
<accession>A0A346NKS2</accession>
<evidence type="ECO:0000313" key="3">
    <source>
        <dbReference type="Proteomes" id="UP000262073"/>
    </source>
</evidence>
<dbReference type="KEGG" id="salm:D0Y50_06980"/>
<dbReference type="AlphaFoldDB" id="A0A346NKS2"/>
<keyword evidence="1" id="KW-0472">Membrane</keyword>
<sequence>MTTLWVVVAGVVIAAIAVLAIIVGAKLVARRVLVLQVMNCQSYIGLRRFTVPYKMEIERVILPMAMVTRINLYRGEMVLYAGPYEVGRVCVPRFAVPWLEQRAKRLFPMACICHYSQRRGLVSRGLKWAARF</sequence>
<dbReference type="RefSeq" id="WP_108566322.1">
    <property type="nucleotide sequence ID" value="NZ_CP031769.1"/>
</dbReference>
<feature type="transmembrane region" description="Helical" evidence="1">
    <location>
        <begin position="6"/>
        <end position="29"/>
    </location>
</feature>
<keyword evidence="3" id="KW-1185">Reference proteome</keyword>
<protein>
    <submittedName>
        <fullName evidence="2">Uncharacterized protein</fullName>
    </submittedName>
</protein>
<dbReference type="Proteomes" id="UP000262073">
    <property type="component" value="Chromosome"/>
</dbReference>
<proteinExistence type="predicted"/>